<feature type="transmembrane region" description="Helical" evidence="6">
    <location>
        <begin position="68"/>
        <end position="92"/>
    </location>
</feature>
<feature type="transmembrane region" description="Helical" evidence="6">
    <location>
        <begin position="476"/>
        <end position="499"/>
    </location>
</feature>
<comment type="subcellular location">
    <subcellularLocation>
        <location evidence="1">Membrane</location>
        <topology evidence="1">Multi-pass membrane protein</topology>
    </subcellularLocation>
</comment>
<dbReference type="OrthoDB" id="5215911at2759"/>
<dbReference type="InterPro" id="IPR036259">
    <property type="entry name" value="MFS_trans_sf"/>
</dbReference>
<feature type="transmembrane region" description="Helical" evidence="6">
    <location>
        <begin position="317"/>
        <end position="338"/>
    </location>
</feature>
<protein>
    <submittedName>
        <fullName evidence="7">Major facilitator superfamily transporter</fullName>
    </submittedName>
</protein>
<evidence type="ECO:0000313" key="7">
    <source>
        <dbReference type="EMBL" id="KXJ84862.1"/>
    </source>
</evidence>
<evidence type="ECO:0000256" key="3">
    <source>
        <dbReference type="ARBA" id="ARBA00022989"/>
    </source>
</evidence>
<accession>A0A136IIX0</accession>
<feature type="transmembrane region" description="Helical" evidence="6">
    <location>
        <begin position="371"/>
        <end position="392"/>
    </location>
</feature>
<gene>
    <name evidence="7" type="ORF">Micbo1qcDRAFT_141969</name>
</gene>
<feature type="transmembrane region" description="Helical" evidence="6">
    <location>
        <begin position="224"/>
        <end position="244"/>
    </location>
</feature>
<keyword evidence="4 6" id="KW-0472">Membrane</keyword>
<name>A0A136IIX0_9PEZI</name>
<proteinExistence type="predicted"/>
<reference evidence="8" key="1">
    <citation type="submission" date="2016-02" db="EMBL/GenBank/DDBJ databases">
        <title>Draft genome sequence of Microdochium bolleyi, a fungal endophyte of beachgrass.</title>
        <authorList>
            <consortium name="DOE Joint Genome Institute"/>
            <person name="David A.S."/>
            <person name="May G."/>
            <person name="Haridas S."/>
            <person name="Lim J."/>
            <person name="Wang M."/>
            <person name="Labutti K."/>
            <person name="Lipzen A."/>
            <person name="Barry K."/>
            <person name="Grigoriev I.V."/>
        </authorList>
    </citation>
    <scope>NUCLEOTIDE SEQUENCE [LARGE SCALE GENOMIC DNA]</scope>
    <source>
        <strain evidence="8">J235TASD1</strain>
    </source>
</reference>
<dbReference type="GO" id="GO:0022857">
    <property type="term" value="F:transmembrane transporter activity"/>
    <property type="evidence" value="ECO:0007669"/>
    <property type="project" value="InterPro"/>
</dbReference>
<dbReference type="Gene3D" id="1.20.1250.20">
    <property type="entry name" value="MFS general substrate transporter like domains"/>
    <property type="match status" value="1"/>
</dbReference>
<dbReference type="InterPro" id="IPR011701">
    <property type="entry name" value="MFS"/>
</dbReference>
<dbReference type="GO" id="GO:0005886">
    <property type="term" value="C:plasma membrane"/>
    <property type="evidence" value="ECO:0007669"/>
    <property type="project" value="TreeGrafter"/>
</dbReference>
<feature type="transmembrane region" description="Helical" evidence="6">
    <location>
        <begin position="112"/>
        <end position="129"/>
    </location>
</feature>
<organism evidence="7 8">
    <name type="scientific">Microdochium bolleyi</name>
    <dbReference type="NCBI Taxonomy" id="196109"/>
    <lineage>
        <taxon>Eukaryota</taxon>
        <taxon>Fungi</taxon>
        <taxon>Dikarya</taxon>
        <taxon>Ascomycota</taxon>
        <taxon>Pezizomycotina</taxon>
        <taxon>Sordariomycetes</taxon>
        <taxon>Xylariomycetidae</taxon>
        <taxon>Xylariales</taxon>
        <taxon>Microdochiaceae</taxon>
        <taxon>Microdochium</taxon>
    </lineage>
</organism>
<keyword evidence="8" id="KW-1185">Reference proteome</keyword>
<evidence type="ECO:0000313" key="8">
    <source>
        <dbReference type="Proteomes" id="UP000070501"/>
    </source>
</evidence>
<dbReference type="PANTHER" id="PTHR23502:SF30">
    <property type="entry name" value="TRANSPORTER, PUTATIVE (AFU_ORTHOLOGUE AFUA_8G04702)-RELATED"/>
    <property type="match status" value="1"/>
</dbReference>
<evidence type="ECO:0000256" key="1">
    <source>
        <dbReference type="ARBA" id="ARBA00004141"/>
    </source>
</evidence>
<feature type="transmembrane region" description="Helical" evidence="6">
    <location>
        <begin position="194"/>
        <end position="218"/>
    </location>
</feature>
<feature type="transmembrane region" description="Helical" evidence="6">
    <location>
        <begin position="165"/>
        <end position="187"/>
    </location>
</feature>
<dbReference type="PANTHER" id="PTHR23502">
    <property type="entry name" value="MAJOR FACILITATOR SUPERFAMILY"/>
    <property type="match status" value="1"/>
</dbReference>
<dbReference type="STRING" id="196109.A0A136IIX0"/>
<dbReference type="EMBL" id="KQ964318">
    <property type="protein sequence ID" value="KXJ84862.1"/>
    <property type="molecule type" value="Genomic_DNA"/>
</dbReference>
<dbReference type="Proteomes" id="UP000070501">
    <property type="component" value="Unassembled WGS sequence"/>
</dbReference>
<dbReference type="AlphaFoldDB" id="A0A136IIX0"/>
<feature type="transmembrane region" description="Helical" evidence="6">
    <location>
        <begin position="136"/>
        <end position="153"/>
    </location>
</feature>
<feature type="transmembrane region" description="Helical" evidence="6">
    <location>
        <begin position="505"/>
        <end position="526"/>
    </location>
</feature>
<sequence length="554" mass="61331">MSEKEPQQGAGPGERFPPGTCLLIDYDDSARASQAGHAEGKGERDIFLVPRPSKDPEDPLNWEYKRKVLATSCVVVYTIMVAIPSSAVYSIVTPIRAATSLTLTDINNGTGIMFLFYGWGCVFWQPIALQYGKRPVYLFSILANVIILATAPLCTSSGTYTANRILLGFFGSPVESLCEISIVDLWYTHERPKYMAWYGWSLALCGKLAPMLSGFINFGMGWQWTLWWCAIWNALAFVYCFFLMEETNYDRKHDILPPTFPAAAAPDSPESPTDLSSNEKSTPRAPQDDCETGEVNWPRKSYMDKLSLKDKKRQNRILDMVIAPFKGFTYPAVVYAGLMYGANSLVWQGVQNATIGTVYTTQYGFSTATVAAAYSGGVVGTIIGGYYCGKVGRILTVRLARRNGGISEPEHGLYVFIASIFLVPFAMILYGLGVTYHLHWFALVITQVAMAMNAALCVSSALSYAITSYPELSGQMVTTCVLIRNTMSFAINYGITPWLAASGYLRVYCIVGGIGLVWNASLFFMARYGRTFREMTAGRYYRDVDRARAKGLSH</sequence>
<evidence type="ECO:0000256" key="6">
    <source>
        <dbReference type="SAM" id="Phobius"/>
    </source>
</evidence>
<dbReference type="InParanoid" id="A0A136IIX0"/>
<dbReference type="FunCoup" id="A0A136IIX0">
    <property type="interactions" value="19"/>
</dbReference>
<keyword evidence="3 6" id="KW-1133">Transmembrane helix</keyword>
<dbReference type="SUPFAM" id="SSF103473">
    <property type="entry name" value="MFS general substrate transporter"/>
    <property type="match status" value="1"/>
</dbReference>
<evidence type="ECO:0000256" key="5">
    <source>
        <dbReference type="SAM" id="MobiDB-lite"/>
    </source>
</evidence>
<evidence type="ECO:0000256" key="4">
    <source>
        <dbReference type="ARBA" id="ARBA00023136"/>
    </source>
</evidence>
<dbReference type="Pfam" id="PF07690">
    <property type="entry name" value="MFS_1"/>
    <property type="match status" value="1"/>
</dbReference>
<feature type="transmembrane region" description="Helical" evidence="6">
    <location>
        <begin position="438"/>
        <end position="464"/>
    </location>
</feature>
<feature type="region of interest" description="Disordered" evidence="5">
    <location>
        <begin position="263"/>
        <end position="295"/>
    </location>
</feature>
<feature type="transmembrane region" description="Helical" evidence="6">
    <location>
        <begin position="413"/>
        <end position="432"/>
    </location>
</feature>
<feature type="compositionally biased region" description="Low complexity" evidence="5">
    <location>
        <begin position="263"/>
        <end position="272"/>
    </location>
</feature>
<evidence type="ECO:0000256" key="2">
    <source>
        <dbReference type="ARBA" id="ARBA00022692"/>
    </source>
</evidence>
<keyword evidence="2 6" id="KW-0812">Transmembrane</keyword>